<dbReference type="KEGG" id="pti:PHATRDRAFT_45990"/>
<proteinExistence type="predicted"/>
<dbReference type="eggNOG" id="ENOG502SXAJ">
    <property type="taxonomic scope" value="Eukaryota"/>
</dbReference>
<evidence type="ECO:0000256" key="1">
    <source>
        <dbReference type="SAM" id="MobiDB-lite"/>
    </source>
</evidence>
<dbReference type="GeneID" id="7200852"/>
<dbReference type="EMBL" id="CM000611">
    <property type="protein sequence ID" value="EEC48325.1"/>
    <property type="molecule type" value="Genomic_DNA"/>
</dbReference>
<gene>
    <name evidence="2" type="ORF">PHATRDRAFT_45990</name>
</gene>
<feature type="region of interest" description="Disordered" evidence="1">
    <location>
        <begin position="118"/>
        <end position="156"/>
    </location>
</feature>
<dbReference type="Proteomes" id="UP000000759">
    <property type="component" value="Chromosome 8"/>
</dbReference>
<accession>B7FZE8</accession>
<organism evidence="2 3">
    <name type="scientific">Phaeodactylum tricornutum (strain CCAP 1055/1)</name>
    <dbReference type="NCBI Taxonomy" id="556484"/>
    <lineage>
        <taxon>Eukaryota</taxon>
        <taxon>Sar</taxon>
        <taxon>Stramenopiles</taxon>
        <taxon>Ochrophyta</taxon>
        <taxon>Bacillariophyta</taxon>
        <taxon>Bacillariophyceae</taxon>
        <taxon>Bacillariophycidae</taxon>
        <taxon>Naviculales</taxon>
        <taxon>Phaeodactylaceae</taxon>
        <taxon>Phaeodactylum</taxon>
    </lineage>
</organism>
<reference evidence="3" key="2">
    <citation type="submission" date="2008-08" db="EMBL/GenBank/DDBJ databases">
        <authorList>
            <consortium name="Diatom Consortium"/>
            <person name="Grigoriev I."/>
            <person name="Grimwood J."/>
            <person name="Kuo A."/>
            <person name="Otillar R.P."/>
            <person name="Salamov A."/>
            <person name="Detter J.C."/>
            <person name="Lindquist E."/>
            <person name="Shapiro H."/>
            <person name="Lucas S."/>
            <person name="Glavina del Rio T."/>
            <person name="Pitluck S."/>
            <person name="Rokhsar D."/>
            <person name="Bowler C."/>
        </authorList>
    </citation>
    <scope>GENOME REANNOTATION</scope>
    <source>
        <strain evidence="3">CCAP 1055/1</strain>
    </source>
</reference>
<protein>
    <submittedName>
        <fullName evidence="2">Uncharacterized protein</fullName>
    </submittedName>
</protein>
<dbReference type="OrthoDB" id="49191at2759"/>
<sequence length="544" mass="59805">MGFTFVKKTTEGGGVHGGTPGANENGTPAPVGVPLDQTRRRSFLGGRKGSSTTKGSSRWPPSTPLTLPADTPSSANQYQDPSLLATLNVHDDGNELGNLEILTPEAATYVERIKRQLFDKKSPDASTPYQSPREPTQSQPQQELQQHSLKESYPRSITGADVAYTAKLSASRYSVPMDRDEADDDYLGSRPVVDDDKMSAVDRLFDAPMPGTRRHPSPEGPVDESLHLPSQMDAEYADDASANFRDYAIHESPIRKVNETNESIETIQSVPFGESPHKSASQKILAALHCSQDTTASDNPCVAYTLKNTTERPKRIMDLFYDRFFTNADLRQTPQRIMFDETFTLQFLGTMMGNGVSLMYLQAPQTLGNDTDDWKGKSIHLTLAAGTNGGDSLSIQPKLVWTIPAGGKLTESIVHDVPILQIHSIRTSASGSTQADAIEEDRNDEIENDEYEESDSNLCFITMTTKSGEVHVFEANSLDQRDEIVTGLKNVIARLTFHLVAGDAAASNELYREVRLSEELGDLPSLENPNQNMNRITHFLLDIA</sequence>
<dbReference type="PaxDb" id="2850-Phatr45990"/>
<feature type="compositionally biased region" description="Low complexity" evidence="1">
    <location>
        <begin position="134"/>
        <end position="147"/>
    </location>
</feature>
<feature type="region of interest" description="Disordered" evidence="1">
    <location>
        <begin position="1"/>
        <end position="80"/>
    </location>
</feature>
<evidence type="ECO:0000313" key="2">
    <source>
        <dbReference type="EMBL" id="EEC48325.1"/>
    </source>
</evidence>
<dbReference type="InParanoid" id="B7FZE8"/>
<reference evidence="2 3" key="1">
    <citation type="journal article" date="2008" name="Nature">
        <title>The Phaeodactylum genome reveals the evolutionary history of diatom genomes.</title>
        <authorList>
            <person name="Bowler C."/>
            <person name="Allen A.E."/>
            <person name="Badger J.H."/>
            <person name="Grimwood J."/>
            <person name="Jabbari K."/>
            <person name="Kuo A."/>
            <person name="Maheswari U."/>
            <person name="Martens C."/>
            <person name="Maumus F."/>
            <person name="Otillar R.P."/>
            <person name="Rayko E."/>
            <person name="Salamov A."/>
            <person name="Vandepoele K."/>
            <person name="Beszteri B."/>
            <person name="Gruber A."/>
            <person name="Heijde M."/>
            <person name="Katinka M."/>
            <person name="Mock T."/>
            <person name="Valentin K."/>
            <person name="Verret F."/>
            <person name="Berges J.A."/>
            <person name="Brownlee C."/>
            <person name="Cadoret J.P."/>
            <person name="Chiovitti A."/>
            <person name="Choi C.J."/>
            <person name="Coesel S."/>
            <person name="De Martino A."/>
            <person name="Detter J.C."/>
            <person name="Durkin C."/>
            <person name="Falciatore A."/>
            <person name="Fournet J."/>
            <person name="Haruta M."/>
            <person name="Huysman M.J."/>
            <person name="Jenkins B.D."/>
            <person name="Jiroutova K."/>
            <person name="Jorgensen R.E."/>
            <person name="Joubert Y."/>
            <person name="Kaplan A."/>
            <person name="Kroger N."/>
            <person name="Kroth P.G."/>
            <person name="La Roche J."/>
            <person name="Lindquist E."/>
            <person name="Lommer M."/>
            <person name="Martin-Jezequel V."/>
            <person name="Lopez P.J."/>
            <person name="Lucas S."/>
            <person name="Mangogna M."/>
            <person name="McGinnis K."/>
            <person name="Medlin L.K."/>
            <person name="Montsant A."/>
            <person name="Oudot-Le Secq M.P."/>
            <person name="Napoli C."/>
            <person name="Obornik M."/>
            <person name="Parker M.S."/>
            <person name="Petit J.L."/>
            <person name="Porcel B.M."/>
            <person name="Poulsen N."/>
            <person name="Robison M."/>
            <person name="Rychlewski L."/>
            <person name="Rynearson T.A."/>
            <person name="Schmutz J."/>
            <person name="Shapiro H."/>
            <person name="Siaut M."/>
            <person name="Stanley M."/>
            <person name="Sussman M.R."/>
            <person name="Taylor A.R."/>
            <person name="Vardi A."/>
            <person name="von Dassow P."/>
            <person name="Vyverman W."/>
            <person name="Willis A."/>
            <person name="Wyrwicz L.S."/>
            <person name="Rokhsar D.S."/>
            <person name="Weissenbach J."/>
            <person name="Armbrust E.V."/>
            <person name="Green B.R."/>
            <person name="Van de Peer Y."/>
            <person name="Grigoriev I.V."/>
        </authorList>
    </citation>
    <scope>NUCLEOTIDE SEQUENCE [LARGE SCALE GENOMIC DNA]</scope>
    <source>
        <strain evidence="2 3">CCAP 1055/1</strain>
    </source>
</reference>
<feature type="compositionally biased region" description="Polar residues" evidence="1">
    <location>
        <begin position="71"/>
        <end position="80"/>
    </location>
</feature>
<evidence type="ECO:0000313" key="3">
    <source>
        <dbReference type="Proteomes" id="UP000000759"/>
    </source>
</evidence>
<dbReference type="RefSeq" id="XP_002180134.1">
    <property type="nucleotide sequence ID" value="XM_002180098.1"/>
</dbReference>
<name>B7FZE8_PHATC</name>
<dbReference type="HOGENOM" id="CLU_501073_0_0_1"/>
<feature type="compositionally biased region" description="Gly residues" evidence="1">
    <location>
        <begin position="11"/>
        <end position="20"/>
    </location>
</feature>
<dbReference type="AlphaFoldDB" id="B7FZE8"/>
<feature type="compositionally biased region" description="Low complexity" evidence="1">
    <location>
        <begin position="49"/>
        <end position="58"/>
    </location>
</feature>
<keyword evidence="3" id="KW-1185">Reference proteome</keyword>